<reference evidence="1 2" key="1">
    <citation type="submission" date="2021-10" db="EMBL/GenBank/DDBJ databases">
        <title>Anaerobic single-cell dispensing facilitates the cultivation of human gut bacteria.</title>
        <authorList>
            <person name="Afrizal A."/>
        </authorList>
    </citation>
    <scope>NUCLEOTIDE SEQUENCE [LARGE SCALE GENOMIC DNA]</scope>
    <source>
        <strain evidence="1 2">CLA-AA-H212</strain>
    </source>
</reference>
<proteinExistence type="predicted"/>
<dbReference type="InterPro" id="IPR036689">
    <property type="entry name" value="ESAT-6-like_sf"/>
</dbReference>
<evidence type="ECO:0000313" key="1">
    <source>
        <dbReference type="EMBL" id="MCC2219972.1"/>
    </source>
</evidence>
<organism evidence="1 2">
    <name type="scientific">Coprococcus hominis</name>
    <name type="common">ex Arizal et al. 2022</name>
    <dbReference type="NCBI Taxonomy" id="2881262"/>
    <lineage>
        <taxon>Bacteria</taxon>
        <taxon>Bacillati</taxon>
        <taxon>Bacillota</taxon>
        <taxon>Clostridia</taxon>
        <taxon>Lachnospirales</taxon>
        <taxon>Lachnospiraceae</taxon>
        <taxon>Coprococcus</taxon>
    </lineage>
</organism>
<keyword evidence="2" id="KW-1185">Reference proteome</keyword>
<comment type="caution">
    <text evidence="1">The sequence shown here is derived from an EMBL/GenBank/DDBJ whole genome shotgun (WGS) entry which is preliminary data.</text>
</comment>
<name>A0ABS8FRW4_9FIRM</name>
<dbReference type="RefSeq" id="WP_118374704.1">
    <property type="nucleotide sequence ID" value="NZ_JAJEQT010000013.1"/>
</dbReference>
<dbReference type="SUPFAM" id="SSF140453">
    <property type="entry name" value="EsxAB dimer-like"/>
    <property type="match status" value="1"/>
</dbReference>
<dbReference type="EMBL" id="JAJEQT010000013">
    <property type="protein sequence ID" value="MCC2219972.1"/>
    <property type="molecule type" value="Genomic_DNA"/>
</dbReference>
<gene>
    <name evidence="1" type="ORF">LKD28_13240</name>
</gene>
<dbReference type="Gene3D" id="1.10.287.1060">
    <property type="entry name" value="ESAT-6-like"/>
    <property type="match status" value="1"/>
</dbReference>
<evidence type="ECO:0000313" key="2">
    <source>
        <dbReference type="Proteomes" id="UP001198495"/>
    </source>
</evidence>
<protein>
    <submittedName>
        <fullName evidence="1">WXG100 family type VII secretion target</fullName>
    </submittedName>
</protein>
<accession>A0ABS8FRW4</accession>
<sequence>MGDRLRVDYAAVEGLIGDMKGYEGNIEDLYSDMTTTVSSLVSNGYMEAESATAYVEEFKNMLGPDIESLSDLINQFYTQLSQICQNFAEADANIADMLF</sequence>
<dbReference type="Proteomes" id="UP001198495">
    <property type="component" value="Unassembled WGS sequence"/>
</dbReference>